<sequence>MKRAGILTLSDKGSRGQREDRSGEILKDMLTGLEFSIDRYEIIPDEEELIRDMLVAWTDELCLDLIVTTGGTGLSPRDVTPDATLSVIDKRVYGMEEVMRRASLEKTPHAMISRAVAGVRKKTLIVNLPGSPSGVKDCMESIAPALNHAIDKIGGDMSECAPPSR</sequence>
<gene>
    <name evidence="5" type="primary">mog</name>
    <name evidence="5" type="ORF">SCFA_50026</name>
</gene>
<dbReference type="GO" id="GO:0006777">
    <property type="term" value="P:Mo-molybdopterin cofactor biosynthetic process"/>
    <property type="evidence" value="ECO:0007669"/>
    <property type="project" value="UniProtKB-KW"/>
</dbReference>
<dbReference type="InterPro" id="IPR001453">
    <property type="entry name" value="MoaB/Mog_dom"/>
</dbReference>
<dbReference type="SMART" id="SM00852">
    <property type="entry name" value="MoCF_biosynth"/>
    <property type="match status" value="1"/>
</dbReference>
<dbReference type="Gene3D" id="3.40.980.10">
    <property type="entry name" value="MoaB/Mog-like domain"/>
    <property type="match status" value="1"/>
</dbReference>
<evidence type="ECO:0000313" key="5">
    <source>
        <dbReference type="EMBL" id="VFU16039.1"/>
    </source>
</evidence>
<keyword evidence="5" id="KW-0548">Nucleotidyltransferase</keyword>
<dbReference type="NCBIfam" id="TIGR00177">
    <property type="entry name" value="molyb_syn"/>
    <property type="match status" value="1"/>
</dbReference>
<dbReference type="SUPFAM" id="SSF53218">
    <property type="entry name" value="Molybdenum cofactor biosynthesis proteins"/>
    <property type="match status" value="1"/>
</dbReference>
<reference evidence="5" key="1">
    <citation type="submission" date="2019-03" db="EMBL/GenBank/DDBJ databases">
        <authorList>
            <person name="Hao L."/>
        </authorList>
    </citation>
    <scope>NUCLEOTIDE SEQUENCE</scope>
</reference>
<organism evidence="5">
    <name type="scientific">anaerobic digester metagenome</name>
    <dbReference type="NCBI Taxonomy" id="1263854"/>
    <lineage>
        <taxon>unclassified sequences</taxon>
        <taxon>metagenomes</taxon>
        <taxon>ecological metagenomes</taxon>
    </lineage>
</organism>
<keyword evidence="2" id="KW-0501">Molybdenum cofactor biosynthesis</keyword>
<protein>
    <submittedName>
        <fullName evidence="5">Molybdopterin adenylyltransferase</fullName>
        <ecNumber evidence="5">2.7.7.75</ecNumber>
    </submittedName>
</protein>
<proteinExistence type="predicted"/>
<dbReference type="AlphaFoldDB" id="A0A485M382"/>
<dbReference type="Pfam" id="PF00994">
    <property type="entry name" value="MoCF_biosynth"/>
    <property type="match status" value="1"/>
</dbReference>
<dbReference type="InterPro" id="IPR051920">
    <property type="entry name" value="MPT_Adenylyltrnsfr/MoaC-Rel"/>
</dbReference>
<feature type="domain" description="MoaB/Mog" evidence="4">
    <location>
        <begin position="5"/>
        <end position="149"/>
    </location>
</feature>
<dbReference type="EMBL" id="CAADRM010000114">
    <property type="protein sequence ID" value="VFU16039.1"/>
    <property type="molecule type" value="Genomic_DNA"/>
</dbReference>
<evidence type="ECO:0000256" key="2">
    <source>
        <dbReference type="ARBA" id="ARBA00023150"/>
    </source>
</evidence>
<evidence type="ECO:0000256" key="3">
    <source>
        <dbReference type="SAM" id="MobiDB-lite"/>
    </source>
</evidence>
<dbReference type="PANTHER" id="PTHR43764">
    <property type="entry name" value="MOLYBDENUM COFACTOR BIOSYNTHESIS"/>
    <property type="match status" value="1"/>
</dbReference>
<name>A0A485M382_9ZZZZ</name>
<dbReference type="CDD" id="cd00886">
    <property type="entry name" value="MogA_MoaB"/>
    <property type="match status" value="1"/>
</dbReference>
<comment type="pathway">
    <text evidence="1">Cofactor biosynthesis; molybdopterin biosynthesis.</text>
</comment>
<dbReference type="GO" id="GO:0061598">
    <property type="term" value="F:molybdopterin adenylyltransferase activity"/>
    <property type="evidence" value="ECO:0007669"/>
    <property type="project" value="UniProtKB-EC"/>
</dbReference>
<dbReference type="EC" id="2.7.7.75" evidence="5"/>
<evidence type="ECO:0000259" key="4">
    <source>
        <dbReference type="SMART" id="SM00852"/>
    </source>
</evidence>
<evidence type="ECO:0000256" key="1">
    <source>
        <dbReference type="ARBA" id="ARBA00005046"/>
    </source>
</evidence>
<keyword evidence="5" id="KW-0808">Transferase</keyword>
<accession>A0A485M382</accession>
<dbReference type="PANTHER" id="PTHR43764:SF1">
    <property type="entry name" value="MOLYBDOPTERIN MOLYBDOTRANSFERASE"/>
    <property type="match status" value="1"/>
</dbReference>
<feature type="region of interest" description="Disordered" evidence="3">
    <location>
        <begin position="1"/>
        <end position="20"/>
    </location>
</feature>
<dbReference type="InterPro" id="IPR036425">
    <property type="entry name" value="MoaB/Mog-like_dom_sf"/>
</dbReference>
<dbReference type="InterPro" id="IPR008284">
    <property type="entry name" value="MoCF_biosynth_CS"/>
</dbReference>
<dbReference type="PROSITE" id="PS01078">
    <property type="entry name" value="MOCF_BIOSYNTHESIS_1"/>
    <property type="match status" value="1"/>
</dbReference>